<keyword evidence="3" id="KW-0813">Transport</keyword>
<dbReference type="GO" id="GO:0098797">
    <property type="term" value="C:plasma membrane protein complex"/>
    <property type="evidence" value="ECO:0007669"/>
    <property type="project" value="TreeGrafter"/>
</dbReference>
<evidence type="ECO:0000256" key="1">
    <source>
        <dbReference type="ARBA" id="ARBA00004383"/>
    </source>
</evidence>
<name>A0A7L7L8C7_9BACT</name>
<comment type="similarity">
    <text evidence="2">Belongs to the TonB family.</text>
</comment>
<evidence type="ECO:0000256" key="7">
    <source>
        <dbReference type="ARBA" id="ARBA00022927"/>
    </source>
</evidence>
<evidence type="ECO:0000256" key="10">
    <source>
        <dbReference type="SAM" id="Phobius"/>
    </source>
</evidence>
<keyword evidence="6 10" id="KW-0812">Transmembrane</keyword>
<reference evidence="12 13" key="2">
    <citation type="submission" date="2020-08" db="EMBL/GenBank/DDBJ databases">
        <title>Adhaeribacter dokdonensis sp. nov., isolated from the rhizosphere of Elymus tsukushiensis, a plant native to the Dokdo Islands, Republic of Korea.</title>
        <authorList>
            <person name="Ghim S.Y."/>
        </authorList>
    </citation>
    <scope>NUCLEOTIDE SEQUENCE [LARGE SCALE GENOMIC DNA]</scope>
    <source>
        <strain evidence="12 13">KUDC8001</strain>
    </source>
</reference>
<dbReference type="PROSITE" id="PS52015">
    <property type="entry name" value="TONB_CTD"/>
    <property type="match status" value="1"/>
</dbReference>
<evidence type="ECO:0000256" key="4">
    <source>
        <dbReference type="ARBA" id="ARBA00022475"/>
    </source>
</evidence>
<dbReference type="GO" id="GO:0030288">
    <property type="term" value="C:outer membrane-bounded periplasmic space"/>
    <property type="evidence" value="ECO:0007669"/>
    <property type="project" value="InterPro"/>
</dbReference>
<organism evidence="12 13">
    <name type="scientific">Adhaeribacter radiodurans</name>
    <dbReference type="NCBI Taxonomy" id="2745197"/>
    <lineage>
        <taxon>Bacteria</taxon>
        <taxon>Pseudomonadati</taxon>
        <taxon>Bacteroidota</taxon>
        <taxon>Cytophagia</taxon>
        <taxon>Cytophagales</taxon>
        <taxon>Hymenobacteraceae</taxon>
        <taxon>Adhaeribacter</taxon>
    </lineage>
</organism>
<dbReference type="Gene3D" id="3.30.1150.10">
    <property type="match status" value="1"/>
</dbReference>
<keyword evidence="9 10" id="KW-0472">Membrane</keyword>
<comment type="subcellular location">
    <subcellularLocation>
        <location evidence="1">Cell inner membrane</location>
        <topology evidence="1">Single-pass membrane protein</topology>
        <orientation evidence="1">Periplasmic side</orientation>
    </subcellularLocation>
</comment>
<dbReference type="EMBL" id="CP055153">
    <property type="protein sequence ID" value="QMU28795.1"/>
    <property type="molecule type" value="Genomic_DNA"/>
</dbReference>
<dbReference type="GO" id="GO:0015891">
    <property type="term" value="P:siderophore transport"/>
    <property type="evidence" value="ECO:0007669"/>
    <property type="project" value="InterPro"/>
</dbReference>
<dbReference type="RefSeq" id="WP_182415977.1">
    <property type="nucleotide sequence ID" value="NZ_CP055153.1"/>
</dbReference>
<evidence type="ECO:0000313" key="12">
    <source>
        <dbReference type="EMBL" id="QMU28795.1"/>
    </source>
</evidence>
<evidence type="ECO:0000259" key="11">
    <source>
        <dbReference type="PROSITE" id="PS52015"/>
    </source>
</evidence>
<dbReference type="GO" id="GO:0055085">
    <property type="term" value="P:transmembrane transport"/>
    <property type="evidence" value="ECO:0007669"/>
    <property type="project" value="InterPro"/>
</dbReference>
<evidence type="ECO:0000256" key="8">
    <source>
        <dbReference type="ARBA" id="ARBA00022989"/>
    </source>
</evidence>
<dbReference type="InterPro" id="IPR051045">
    <property type="entry name" value="TonB-dependent_transducer"/>
</dbReference>
<evidence type="ECO:0000256" key="6">
    <source>
        <dbReference type="ARBA" id="ARBA00022692"/>
    </source>
</evidence>
<protein>
    <submittedName>
        <fullName evidence="12">TonB family protein</fullName>
    </submittedName>
</protein>
<feature type="transmembrane region" description="Helical" evidence="10">
    <location>
        <begin position="6"/>
        <end position="22"/>
    </location>
</feature>
<evidence type="ECO:0000313" key="13">
    <source>
        <dbReference type="Proteomes" id="UP000514509"/>
    </source>
</evidence>
<keyword evidence="5" id="KW-0997">Cell inner membrane</keyword>
<dbReference type="InterPro" id="IPR008969">
    <property type="entry name" value="CarboxyPept-like_regulatory"/>
</dbReference>
<dbReference type="AlphaFoldDB" id="A0A7L7L8C7"/>
<dbReference type="PANTHER" id="PTHR33446:SF2">
    <property type="entry name" value="PROTEIN TONB"/>
    <property type="match status" value="1"/>
</dbReference>
<sequence>MSNYLVELSVIHIALLLGYGFFLRKERQYAKMRFYLIGATLLALTIPLLKLPNLFYVNQEPIAALPMEAISLNATTITPIADRSVWDYDLLIWTYGAISALFLLKFFNNMLYLVYLGRKSSREKFNDMSIRKVANMKGSFTFFHWIFLSDEIDNKGPDYAIILKHEKGHASLGHTYDILFFELFKVCFWWLPTTWFIIQEIKKIHEFQADAYALRSYTMDQYSSILISSTLKSHGLNLVSSFHDGLILKRLLAMKQQTKKVSPWKLGLLSALCSLLFVVFACSEEQEPKSKELGSQSNQSERAVLTVVEEQPEFAGGMNAYYGYVAKEIKYPLSARQMGVEGRVDVQFVIEKDGSLSDIKVIKGIGAGCDDEAVRVVQNAPSFQPGTQGGKPVRVRLVLPIIFQLNEGKRNEDNSTPGKIMVEEVESSQGRLRVDANYAQDAWSGTVYDPEGEKLPGVNIVVVGTTTGTVSDINGHFKVKAHEANDLSLSFIGYESLRLEGK</sequence>
<reference evidence="12 13" key="1">
    <citation type="submission" date="2020-06" db="EMBL/GenBank/DDBJ databases">
        <authorList>
            <person name="Hwang Y.J."/>
        </authorList>
    </citation>
    <scope>NUCLEOTIDE SEQUENCE [LARGE SCALE GENOMIC DNA]</scope>
    <source>
        <strain evidence="12 13">KUDC8001</strain>
    </source>
</reference>
<keyword evidence="4" id="KW-1003">Cell membrane</keyword>
<dbReference type="InterPro" id="IPR006260">
    <property type="entry name" value="TonB/TolA_C"/>
</dbReference>
<evidence type="ECO:0000256" key="5">
    <source>
        <dbReference type="ARBA" id="ARBA00022519"/>
    </source>
</evidence>
<dbReference type="NCBIfam" id="TIGR01352">
    <property type="entry name" value="tonB_Cterm"/>
    <property type="match status" value="1"/>
</dbReference>
<evidence type="ECO:0000256" key="3">
    <source>
        <dbReference type="ARBA" id="ARBA00022448"/>
    </source>
</evidence>
<accession>A0A7L7L8C7</accession>
<feature type="transmembrane region" description="Helical" evidence="10">
    <location>
        <begin position="264"/>
        <end position="281"/>
    </location>
</feature>
<dbReference type="Pfam" id="PF13715">
    <property type="entry name" value="CarbopepD_reg_2"/>
    <property type="match status" value="1"/>
</dbReference>
<dbReference type="SUPFAM" id="SSF49464">
    <property type="entry name" value="Carboxypeptidase regulatory domain-like"/>
    <property type="match status" value="1"/>
</dbReference>
<dbReference type="PANTHER" id="PTHR33446">
    <property type="entry name" value="PROTEIN TONB-RELATED"/>
    <property type="match status" value="1"/>
</dbReference>
<gene>
    <name evidence="12" type="ORF">HUW48_12440</name>
</gene>
<dbReference type="KEGG" id="add:HUW48_12440"/>
<dbReference type="PRINTS" id="PR01374">
    <property type="entry name" value="TONBPROTEIN"/>
</dbReference>
<feature type="domain" description="TonB C-terminal" evidence="11">
    <location>
        <begin position="316"/>
        <end position="412"/>
    </location>
</feature>
<keyword evidence="7" id="KW-0653">Protein transport</keyword>
<dbReference type="Pfam" id="PF03544">
    <property type="entry name" value="TonB_C"/>
    <property type="match status" value="1"/>
</dbReference>
<dbReference type="GO" id="GO:0031992">
    <property type="term" value="F:energy transducer activity"/>
    <property type="evidence" value="ECO:0007669"/>
    <property type="project" value="InterPro"/>
</dbReference>
<keyword evidence="13" id="KW-1185">Reference proteome</keyword>
<feature type="transmembrane region" description="Helical" evidence="10">
    <location>
        <begin position="34"/>
        <end position="51"/>
    </location>
</feature>
<dbReference type="GO" id="GO:0015031">
    <property type="term" value="P:protein transport"/>
    <property type="evidence" value="ECO:0007669"/>
    <property type="project" value="UniProtKB-KW"/>
</dbReference>
<evidence type="ECO:0000256" key="2">
    <source>
        <dbReference type="ARBA" id="ARBA00006555"/>
    </source>
</evidence>
<dbReference type="Proteomes" id="UP000514509">
    <property type="component" value="Chromosome"/>
</dbReference>
<dbReference type="SUPFAM" id="SSF74653">
    <property type="entry name" value="TolA/TonB C-terminal domain"/>
    <property type="match status" value="1"/>
</dbReference>
<dbReference type="InterPro" id="IPR003538">
    <property type="entry name" value="TonB"/>
</dbReference>
<dbReference type="InterPro" id="IPR037682">
    <property type="entry name" value="TonB_C"/>
</dbReference>
<keyword evidence="8 10" id="KW-1133">Transmembrane helix</keyword>
<feature type="transmembrane region" description="Helical" evidence="10">
    <location>
        <begin position="92"/>
        <end position="115"/>
    </location>
</feature>
<evidence type="ECO:0000256" key="9">
    <source>
        <dbReference type="ARBA" id="ARBA00023136"/>
    </source>
</evidence>
<proteinExistence type="inferred from homology"/>